<dbReference type="InterPro" id="IPR011990">
    <property type="entry name" value="TPR-like_helical_dom_sf"/>
</dbReference>
<evidence type="ECO:0000313" key="3">
    <source>
        <dbReference type="EMBL" id="SOB80096.1"/>
    </source>
</evidence>
<evidence type="ECO:0000256" key="1">
    <source>
        <dbReference type="SAM" id="MobiDB-lite"/>
    </source>
</evidence>
<evidence type="ECO:0008006" key="5">
    <source>
        <dbReference type="Google" id="ProtNLM"/>
    </source>
</evidence>
<evidence type="ECO:0000313" key="4">
    <source>
        <dbReference type="Proteomes" id="UP000219494"/>
    </source>
</evidence>
<protein>
    <recommendedName>
        <fullName evidence="5">TolA-binding protein</fullName>
    </recommendedName>
</protein>
<evidence type="ECO:0000256" key="2">
    <source>
        <dbReference type="SAM" id="SignalP"/>
    </source>
</evidence>
<dbReference type="SUPFAM" id="SSF48452">
    <property type="entry name" value="TPR-like"/>
    <property type="match status" value="1"/>
</dbReference>
<keyword evidence="4" id="KW-1185">Reference proteome</keyword>
<dbReference type="Proteomes" id="UP000219494">
    <property type="component" value="Unassembled WGS sequence"/>
</dbReference>
<accession>A0A285QE23</accession>
<feature type="signal peptide" evidence="2">
    <location>
        <begin position="1"/>
        <end position="22"/>
    </location>
</feature>
<dbReference type="RefSeq" id="WP_097062728.1">
    <property type="nucleotide sequence ID" value="NZ_OBMI01000001.1"/>
</dbReference>
<feature type="region of interest" description="Disordered" evidence="1">
    <location>
        <begin position="138"/>
        <end position="178"/>
    </location>
</feature>
<dbReference type="AlphaFoldDB" id="A0A285QE23"/>
<reference evidence="3 4" key="1">
    <citation type="submission" date="2017-07" db="EMBL/GenBank/DDBJ databases">
        <authorList>
            <person name="Sun Z.S."/>
            <person name="Albrecht U."/>
            <person name="Echele G."/>
            <person name="Lee C.C."/>
        </authorList>
    </citation>
    <scope>NUCLEOTIDE SEQUENCE [LARGE SCALE GENOMIC DNA]</scope>
    <source>
        <strain evidence="3 4">CGMCC 1.12672</strain>
    </source>
</reference>
<dbReference type="OrthoDB" id="7390214at2"/>
<proteinExistence type="predicted"/>
<sequence>MRKVIMVALVATAAMWTVPVAAQSAIEPRVDKLEREMRAVQRKVFPGGAGQTLEPQITAPPVETAVPGVPAGGALTDLTARVSALEASVRSVTGQVEQANFRVRQLEEAFNAYKAATDTRLKALEGAGVAVASTPDALPGQVAASGDTAPPPRAPTVRPTRSAPSEIDADLPRAGTSGARATEVAAVARPDTGDPAEDGYTYGYRLWEAKLYPEAQAALKSVAERYPKHRRASYAQNLLGRAYLDEGKPSLASLAFYDSYKKFPDGARAPDSLYYLAQSLVRLKKPAADVCKVYGELTEVYGDKLTATMKVDVEKGRAAQKCG</sequence>
<dbReference type="EMBL" id="OBMI01000001">
    <property type="protein sequence ID" value="SOB80096.1"/>
    <property type="molecule type" value="Genomic_DNA"/>
</dbReference>
<feature type="compositionally biased region" description="Low complexity" evidence="1">
    <location>
        <begin position="155"/>
        <end position="164"/>
    </location>
</feature>
<gene>
    <name evidence="3" type="ORF">SAMN06297144_0887</name>
</gene>
<keyword evidence="2" id="KW-0732">Signal</keyword>
<feature type="chain" id="PRO_5013307076" description="TolA-binding protein" evidence="2">
    <location>
        <begin position="23"/>
        <end position="323"/>
    </location>
</feature>
<name>A0A285QE23_9SPHN</name>
<organism evidence="3 4">
    <name type="scientific">Sphingomonas guangdongensis</name>
    <dbReference type="NCBI Taxonomy" id="1141890"/>
    <lineage>
        <taxon>Bacteria</taxon>
        <taxon>Pseudomonadati</taxon>
        <taxon>Pseudomonadota</taxon>
        <taxon>Alphaproteobacteria</taxon>
        <taxon>Sphingomonadales</taxon>
        <taxon>Sphingomonadaceae</taxon>
        <taxon>Sphingomonas</taxon>
    </lineage>
</organism>
<dbReference type="Gene3D" id="1.25.40.10">
    <property type="entry name" value="Tetratricopeptide repeat domain"/>
    <property type="match status" value="1"/>
</dbReference>